<evidence type="ECO:0000256" key="2">
    <source>
        <dbReference type="ARBA" id="ARBA00023315"/>
    </source>
</evidence>
<keyword evidence="1" id="KW-0808">Transferase</keyword>
<reference evidence="4" key="2">
    <citation type="submission" date="2020-09" db="EMBL/GenBank/DDBJ databases">
        <authorList>
            <person name="Sun Q."/>
            <person name="Ohkuma M."/>
        </authorList>
    </citation>
    <scope>NUCLEOTIDE SEQUENCE</scope>
    <source>
        <strain evidence="4">JCM 17251</strain>
    </source>
</reference>
<dbReference type="PROSITE" id="PS51186">
    <property type="entry name" value="GNAT"/>
    <property type="match status" value="1"/>
</dbReference>
<accession>A0A918D453</accession>
<organism evidence="4 5">
    <name type="scientific">Oceanobacillus indicireducens</name>
    <dbReference type="NCBI Taxonomy" id="1004261"/>
    <lineage>
        <taxon>Bacteria</taxon>
        <taxon>Bacillati</taxon>
        <taxon>Bacillota</taxon>
        <taxon>Bacilli</taxon>
        <taxon>Bacillales</taxon>
        <taxon>Bacillaceae</taxon>
        <taxon>Oceanobacillus</taxon>
    </lineage>
</organism>
<keyword evidence="2" id="KW-0012">Acyltransferase</keyword>
<dbReference type="InterPro" id="IPR000182">
    <property type="entry name" value="GNAT_dom"/>
</dbReference>
<dbReference type="SUPFAM" id="SSF55729">
    <property type="entry name" value="Acyl-CoA N-acyltransferases (Nat)"/>
    <property type="match status" value="1"/>
</dbReference>
<dbReference type="CDD" id="cd04301">
    <property type="entry name" value="NAT_SF"/>
    <property type="match status" value="1"/>
</dbReference>
<name>A0A918D453_9BACI</name>
<dbReference type="GO" id="GO:0016747">
    <property type="term" value="F:acyltransferase activity, transferring groups other than amino-acyl groups"/>
    <property type="evidence" value="ECO:0007669"/>
    <property type="project" value="InterPro"/>
</dbReference>
<proteinExistence type="predicted"/>
<dbReference type="EMBL" id="BMOS01000038">
    <property type="protein sequence ID" value="GGN65586.1"/>
    <property type="molecule type" value="Genomic_DNA"/>
</dbReference>
<evidence type="ECO:0000313" key="4">
    <source>
        <dbReference type="EMBL" id="GGN65586.1"/>
    </source>
</evidence>
<dbReference type="Pfam" id="PF00583">
    <property type="entry name" value="Acetyltransf_1"/>
    <property type="match status" value="1"/>
</dbReference>
<evidence type="ECO:0000256" key="1">
    <source>
        <dbReference type="ARBA" id="ARBA00022679"/>
    </source>
</evidence>
<dbReference type="InterPro" id="IPR050680">
    <property type="entry name" value="YpeA/RimI_acetyltransf"/>
</dbReference>
<evidence type="ECO:0000313" key="5">
    <source>
        <dbReference type="Proteomes" id="UP000624041"/>
    </source>
</evidence>
<keyword evidence="5" id="KW-1185">Reference proteome</keyword>
<feature type="domain" description="N-acetyltransferase" evidence="3">
    <location>
        <begin position="1"/>
        <end position="145"/>
    </location>
</feature>
<dbReference type="RefSeq" id="WP_156856580.1">
    <property type="nucleotide sequence ID" value="NZ_BMOS01000038.1"/>
</dbReference>
<dbReference type="Gene3D" id="3.40.630.30">
    <property type="match status" value="1"/>
</dbReference>
<sequence>MCIRKATVVELEYILEHSPTVMQEATMGYRKGNIITASELMSQTLANNGYYLVFVEDRINKGWLGVCDFYNLDSEEIQGMVVELYVFPEFRQQGIATRLLEYALKSMKEKGIKHVQLNVYSGNQAKRLYEELGFHEVSTVMEKKL</sequence>
<dbReference type="InterPro" id="IPR016181">
    <property type="entry name" value="Acyl_CoA_acyltransferase"/>
</dbReference>
<dbReference type="PANTHER" id="PTHR43420">
    <property type="entry name" value="ACETYLTRANSFERASE"/>
    <property type="match status" value="1"/>
</dbReference>
<dbReference type="AlphaFoldDB" id="A0A918D453"/>
<comment type="caution">
    <text evidence="4">The sequence shown here is derived from an EMBL/GenBank/DDBJ whole genome shotgun (WGS) entry which is preliminary data.</text>
</comment>
<evidence type="ECO:0000259" key="3">
    <source>
        <dbReference type="PROSITE" id="PS51186"/>
    </source>
</evidence>
<protein>
    <submittedName>
        <fullName evidence="4">N-acetyltransferase</fullName>
    </submittedName>
</protein>
<reference evidence="4" key="1">
    <citation type="journal article" date="2014" name="Int. J. Syst. Evol. Microbiol.">
        <title>Complete genome sequence of Corynebacterium casei LMG S-19264T (=DSM 44701T), isolated from a smear-ripened cheese.</title>
        <authorList>
            <consortium name="US DOE Joint Genome Institute (JGI-PGF)"/>
            <person name="Walter F."/>
            <person name="Albersmeier A."/>
            <person name="Kalinowski J."/>
            <person name="Ruckert C."/>
        </authorList>
    </citation>
    <scope>NUCLEOTIDE SEQUENCE</scope>
    <source>
        <strain evidence="4">JCM 17251</strain>
    </source>
</reference>
<dbReference type="Proteomes" id="UP000624041">
    <property type="component" value="Unassembled WGS sequence"/>
</dbReference>
<gene>
    <name evidence="4" type="ORF">GCM10007971_34580</name>
</gene>